<feature type="signal peptide" evidence="11">
    <location>
        <begin position="1"/>
        <end position="23"/>
    </location>
</feature>
<dbReference type="PANTHER" id="PTHR34501">
    <property type="entry name" value="PROTEIN YDDL-RELATED"/>
    <property type="match status" value="1"/>
</dbReference>
<dbReference type="KEGG" id="pdio:PDMSB3_2786.1"/>
<keyword evidence="8" id="KW-0626">Porin</keyword>
<dbReference type="AlphaFoldDB" id="A0A5Q4ZRW1"/>
<dbReference type="PRINTS" id="PR00182">
    <property type="entry name" value="ECOLNEIPORIN"/>
</dbReference>
<sequence>MRKASRLAAAVAVLGGTAAAAHAQSSVTLYGVIDEGLNFTSNAHDHGTFQMKSGDTLGSRWGLQGSEDLGAGYRAIFRLENGFDVNNGALKQGGREFGRQAYVGLQSDRLGSLTLGRQYDPTIDLWSGMTGAGGVSGDVASHPFDNDNADFDFRVNNSVKYASPTIGGLKAEAMYGFSNDTNFANNRLYSVAVQYRMAGLTAAVGYLKTNAAGSANGAVATDAAFSGASEQNIVAAVSYAFSRAKVGFSYSHVDVYDPTANAYIASTATQPPGGRWQSWKFDNFEVNGKYSLTPALWLFGAYTFTDAHLHSNIGEFEPKWHQLSVMLNYDLSKRTALYMQGAYQHVVSAHTGTAFDFATTPASAGASSGENQTLVRLGIIHRF</sequence>
<evidence type="ECO:0000256" key="1">
    <source>
        <dbReference type="ARBA" id="ARBA00004571"/>
    </source>
</evidence>
<evidence type="ECO:0000256" key="11">
    <source>
        <dbReference type="SAM" id="SignalP"/>
    </source>
</evidence>
<gene>
    <name evidence="13" type="ORF">PDMSB3_2786</name>
</gene>
<feature type="chain" id="PRO_5024989492" evidence="11">
    <location>
        <begin position="24"/>
        <end position="383"/>
    </location>
</feature>
<dbReference type="GO" id="GO:0046930">
    <property type="term" value="C:pore complex"/>
    <property type="evidence" value="ECO:0007669"/>
    <property type="project" value="UniProtKB-KW"/>
</dbReference>
<dbReference type="Proteomes" id="UP000325811">
    <property type="component" value="Chromosome II"/>
</dbReference>
<proteinExistence type="predicted"/>
<evidence type="ECO:0000256" key="4">
    <source>
        <dbReference type="ARBA" id="ARBA00022452"/>
    </source>
</evidence>
<dbReference type="GO" id="GO:0009279">
    <property type="term" value="C:cell outer membrane"/>
    <property type="evidence" value="ECO:0007669"/>
    <property type="project" value="UniProtKB-SubCell"/>
</dbReference>
<dbReference type="Gene3D" id="2.40.160.10">
    <property type="entry name" value="Porin"/>
    <property type="match status" value="1"/>
</dbReference>
<keyword evidence="3" id="KW-0813">Transport</keyword>
<dbReference type="GO" id="GO:0034220">
    <property type="term" value="P:monoatomic ion transmembrane transport"/>
    <property type="evidence" value="ECO:0007669"/>
    <property type="project" value="InterPro"/>
</dbReference>
<keyword evidence="9" id="KW-0472">Membrane</keyword>
<name>A0A5Q4ZRW1_9BURK</name>
<evidence type="ECO:0000259" key="12">
    <source>
        <dbReference type="Pfam" id="PF13609"/>
    </source>
</evidence>
<dbReference type="InterPro" id="IPR023614">
    <property type="entry name" value="Porin_dom_sf"/>
</dbReference>
<dbReference type="InterPro" id="IPR050298">
    <property type="entry name" value="Gram-neg_bact_OMP"/>
</dbReference>
<dbReference type="PRINTS" id="PR00184">
    <property type="entry name" value="NEISSPPORIN"/>
</dbReference>
<dbReference type="CDD" id="cd00342">
    <property type="entry name" value="gram_neg_porins"/>
    <property type="match status" value="1"/>
</dbReference>
<accession>A0A5Q4ZRW1</accession>
<dbReference type="EMBL" id="LR699554">
    <property type="protein sequence ID" value="VVD34070.1"/>
    <property type="molecule type" value="Genomic_DNA"/>
</dbReference>
<feature type="domain" description="Porin" evidence="12">
    <location>
        <begin position="10"/>
        <end position="345"/>
    </location>
</feature>
<keyword evidence="7" id="KW-0406">Ion transport</keyword>
<comment type="subunit">
    <text evidence="2">Homotrimer.</text>
</comment>
<evidence type="ECO:0000256" key="7">
    <source>
        <dbReference type="ARBA" id="ARBA00023065"/>
    </source>
</evidence>
<evidence type="ECO:0000313" key="13">
    <source>
        <dbReference type="EMBL" id="VVD34070.1"/>
    </source>
</evidence>
<evidence type="ECO:0000256" key="10">
    <source>
        <dbReference type="ARBA" id="ARBA00023237"/>
    </source>
</evidence>
<keyword evidence="10" id="KW-0998">Cell outer membrane</keyword>
<reference evidence="13 14" key="1">
    <citation type="submission" date="2019-08" db="EMBL/GenBank/DDBJ databases">
        <authorList>
            <person name="Herpell B J."/>
        </authorList>
    </citation>
    <scope>NUCLEOTIDE SEQUENCE [LARGE SCALE GENOMIC DNA]</scope>
    <source>
        <strain evidence="14">Msb3</strain>
    </source>
</reference>
<keyword evidence="6 11" id="KW-0732">Signal</keyword>
<keyword evidence="14" id="KW-1185">Reference proteome</keyword>
<organism evidence="13 14">
    <name type="scientific">Paraburkholderia dioscoreae</name>
    <dbReference type="NCBI Taxonomy" id="2604047"/>
    <lineage>
        <taxon>Bacteria</taxon>
        <taxon>Pseudomonadati</taxon>
        <taxon>Pseudomonadota</taxon>
        <taxon>Betaproteobacteria</taxon>
        <taxon>Burkholderiales</taxon>
        <taxon>Burkholderiaceae</taxon>
        <taxon>Paraburkholderia</taxon>
    </lineage>
</organism>
<dbReference type="InterPro" id="IPR033900">
    <property type="entry name" value="Gram_neg_porin_domain"/>
</dbReference>
<keyword evidence="5" id="KW-0812">Transmembrane</keyword>
<dbReference type="InterPro" id="IPR001702">
    <property type="entry name" value="Porin_Gram-ve"/>
</dbReference>
<evidence type="ECO:0000256" key="9">
    <source>
        <dbReference type="ARBA" id="ARBA00023136"/>
    </source>
</evidence>
<dbReference type="GO" id="GO:0015288">
    <property type="term" value="F:porin activity"/>
    <property type="evidence" value="ECO:0007669"/>
    <property type="project" value="UniProtKB-KW"/>
</dbReference>
<evidence type="ECO:0000313" key="14">
    <source>
        <dbReference type="Proteomes" id="UP000325811"/>
    </source>
</evidence>
<evidence type="ECO:0000256" key="5">
    <source>
        <dbReference type="ARBA" id="ARBA00022692"/>
    </source>
</evidence>
<protein>
    <submittedName>
        <fullName evidence="13">Outer membrane protein (Porin)</fullName>
    </submittedName>
</protein>
<evidence type="ECO:0000256" key="6">
    <source>
        <dbReference type="ARBA" id="ARBA00022729"/>
    </source>
</evidence>
<comment type="subcellular location">
    <subcellularLocation>
        <location evidence="1">Cell outer membrane</location>
        <topology evidence="1">Multi-pass membrane protein</topology>
    </subcellularLocation>
</comment>
<keyword evidence="4" id="KW-1134">Transmembrane beta strand</keyword>
<evidence type="ECO:0000256" key="8">
    <source>
        <dbReference type="ARBA" id="ARBA00023114"/>
    </source>
</evidence>
<dbReference type="InterPro" id="IPR002299">
    <property type="entry name" value="Porin_Neis"/>
</dbReference>
<dbReference type="RefSeq" id="WP_007178114.1">
    <property type="nucleotide sequence ID" value="NZ_LR699554.1"/>
</dbReference>
<evidence type="ECO:0000256" key="2">
    <source>
        <dbReference type="ARBA" id="ARBA00011233"/>
    </source>
</evidence>
<dbReference type="SUPFAM" id="SSF56935">
    <property type="entry name" value="Porins"/>
    <property type="match status" value="1"/>
</dbReference>
<dbReference type="PANTHER" id="PTHR34501:SF9">
    <property type="entry name" value="MAJOR OUTER MEMBRANE PROTEIN P.IA"/>
    <property type="match status" value="1"/>
</dbReference>
<dbReference type="Pfam" id="PF13609">
    <property type="entry name" value="Porin_4"/>
    <property type="match status" value="1"/>
</dbReference>
<evidence type="ECO:0000256" key="3">
    <source>
        <dbReference type="ARBA" id="ARBA00022448"/>
    </source>
</evidence>